<proteinExistence type="predicted"/>
<protein>
    <submittedName>
        <fullName evidence="1">Uncharacterized protein</fullName>
    </submittedName>
</protein>
<dbReference type="EMBL" id="JAEUBD010000753">
    <property type="protein sequence ID" value="KAH3672541.1"/>
    <property type="molecule type" value="Genomic_DNA"/>
</dbReference>
<gene>
    <name evidence="1" type="ORF">OGATHE_002186</name>
</gene>
<dbReference type="AlphaFoldDB" id="A0A9P8TB27"/>
<name>A0A9P8TB27_9ASCO</name>
<dbReference type="Proteomes" id="UP000788993">
    <property type="component" value="Unassembled WGS sequence"/>
</dbReference>
<keyword evidence="2" id="KW-1185">Reference proteome</keyword>
<evidence type="ECO:0000313" key="1">
    <source>
        <dbReference type="EMBL" id="KAH3672541.1"/>
    </source>
</evidence>
<comment type="caution">
    <text evidence="1">The sequence shown here is derived from an EMBL/GenBank/DDBJ whole genome shotgun (WGS) entry which is preliminary data.</text>
</comment>
<reference evidence="1" key="2">
    <citation type="submission" date="2021-01" db="EMBL/GenBank/DDBJ databases">
        <authorList>
            <person name="Schikora-Tamarit M.A."/>
        </authorList>
    </citation>
    <scope>NUCLEOTIDE SEQUENCE</scope>
    <source>
        <strain evidence="1">NCAIM Y.01608</strain>
    </source>
</reference>
<sequence length="112" mass="12444">MPSLADEGFASESLKTAKALELREGASFATFSNPPPDGFCKTPNPCLFWTWEDCALLILKFSYARISRLSGLALALIPAWYSSSAFLKSCSTSMKFAKLSYKSVRERPIFFL</sequence>
<organism evidence="1 2">
    <name type="scientific">Ogataea polymorpha</name>
    <dbReference type="NCBI Taxonomy" id="460523"/>
    <lineage>
        <taxon>Eukaryota</taxon>
        <taxon>Fungi</taxon>
        <taxon>Dikarya</taxon>
        <taxon>Ascomycota</taxon>
        <taxon>Saccharomycotina</taxon>
        <taxon>Pichiomycetes</taxon>
        <taxon>Pichiales</taxon>
        <taxon>Pichiaceae</taxon>
        <taxon>Ogataea</taxon>
    </lineage>
</organism>
<accession>A0A9P8TB27</accession>
<evidence type="ECO:0000313" key="2">
    <source>
        <dbReference type="Proteomes" id="UP000788993"/>
    </source>
</evidence>
<reference evidence="1" key="1">
    <citation type="journal article" date="2021" name="Open Biol.">
        <title>Shared evolutionary footprints suggest mitochondrial oxidative damage underlies multiple complex I losses in fungi.</title>
        <authorList>
            <person name="Schikora-Tamarit M.A."/>
            <person name="Marcet-Houben M."/>
            <person name="Nosek J."/>
            <person name="Gabaldon T."/>
        </authorList>
    </citation>
    <scope>NUCLEOTIDE SEQUENCE</scope>
    <source>
        <strain evidence="1">NCAIM Y.01608</strain>
    </source>
</reference>